<evidence type="ECO:0000256" key="4">
    <source>
        <dbReference type="SAM" id="Phobius"/>
    </source>
</evidence>
<gene>
    <name evidence="5" type="ORF">AB8B22_09125</name>
</gene>
<dbReference type="GO" id="GO:0003796">
    <property type="term" value="F:lysozyme activity"/>
    <property type="evidence" value="ECO:0007669"/>
    <property type="project" value="InterPro"/>
</dbReference>
<protein>
    <submittedName>
        <fullName evidence="5">GH25 family lysozyme</fullName>
    </submittedName>
</protein>
<evidence type="ECO:0000313" key="5">
    <source>
        <dbReference type="EMBL" id="XDU66556.1"/>
    </source>
</evidence>
<dbReference type="GO" id="GO:0016052">
    <property type="term" value="P:carbohydrate catabolic process"/>
    <property type="evidence" value="ECO:0007669"/>
    <property type="project" value="TreeGrafter"/>
</dbReference>
<keyword evidence="3" id="KW-0326">Glycosidase</keyword>
<comment type="similarity">
    <text evidence="1">Belongs to the glycosyl hydrolase 25 family.</text>
</comment>
<evidence type="ECO:0000256" key="2">
    <source>
        <dbReference type="ARBA" id="ARBA00022801"/>
    </source>
</evidence>
<dbReference type="EMBL" id="CP165644">
    <property type="protein sequence ID" value="XDU66556.1"/>
    <property type="molecule type" value="Genomic_DNA"/>
</dbReference>
<keyword evidence="4" id="KW-1133">Transmembrane helix</keyword>
<dbReference type="AlphaFoldDB" id="A0AB39VGM8"/>
<dbReference type="SUPFAM" id="SSF51445">
    <property type="entry name" value="(Trans)glycosidases"/>
    <property type="match status" value="1"/>
</dbReference>
<dbReference type="RefSeq" id="WP_369710874.1">
    <property type="nucleotide sequence ID" value="NZ_CP165644.1"/>
</dbReference>
<dbReference type="PANTHER" id="PTHR34135:SF2">
    <property type="entry name" value="LYSOZYME"/>
    <property type="match status" value="1"/>
</dbReference>
<dbReference type="InterPro" id="IPR018077">
    <property type="entry name" value="Glyco_hydro_fam25_subgr"/>
</dbReference>
<organism evidence="5">
    <name type="scientific">Leptotrichia rugosa</name>
    <dbReference type="NCBI Taxonomy" id="3239302"/>
    <lineage>
        <taxon>Bacteria</taxon>
        <taxon>Fusobacteriati</taxon>
        <taxon>Fusobacteriota</taxon>
        <taxon>Fusobacteriia</taxon>
        <taxon>Fusobacteriales</taxon>
        <taxon>Leptotrichiaceae</taxon>
        <taxon>Leptotrichia</taxon>
    </lineage>
</organism>
<dbReference type="GO" id="GO:0016998">
    <property type="term" value="P:cell wall macromolecule catabolic process"/>
    <property type="evidence" value="ECO:0007669"/>
    <property type="project" value="InterPro"/>
</dbReference>
<dbReference type="PROSITE" id="PS51904">
    <property type="entry name" value="GLYCOSYL_HYDROL_F25_2"/>
    <property type="match status" value="1"/>
</dbReference>
<dbReference type="GO" id="GO:0009253">
    <property type="term" value="P:peptidoglycan catabolic process"/>
    <property type="evidence" value="ECO:0007669"/>
    <property type="project" value="InterPro"/>
</dbReference>
<dbReference type="SMART" id="SM00641">
    <property type="entry name" value="Glyco_25"/>
    <property type="match status" value="1"/>
</dbReference>
<dbReference type="InterPro" id="IPR017853">
    <property type="entry name" value="GH"/>
</dbReference>
<proteinExistence type="inferred from homology"/>
<feature type="transmembrane region" description="Helical" evidence="4">
    <location>
        <begin position="7"/>
        <end position="27"/>
    </location>
</feature>
<name>A0AB39VGM8_9FUSO</name>
<keyword evidence="4" id="KW-0472">Membrane</keyword>
<dbReference type="Gene3D" id="3.20.20.80">
    <property type="entry name" value="Glycosidases"/>
    <property type="match status" value="1"/>
</dbReference>
<keyword evidence="2" id="KW-0378">Hydrolase</keyword>
<dbReference type="PANTHER" id="PTHR34135">
    <property type="entry name" value="LYSOZYME"/>
    <property type="match status" value="1"/>
</dbReference>
<sequence>MKQIIFNILKFLVVVIIFGGIVIFLEWCGYLNHNEALALFKGHNIQGLDISHHQDKVNWTRVDKKYKFIVLKATEGQNFLDSDFSYNWNNARLNGFTVGAYHFFTMTSGGEAQADFYISKVPYSNRTLPPIIDLEISTKKYKKSEVLPELKKMIQKLENYYQKKVIFYVNYKTYNSYIKGEFLQNKLWITDYKYYPRIVEDDRWVIWQISKKGRVEGIPGFTDKNVLRKGITVERLIEDSKLN</sequence>
<keyword evidence="4" id="KW-0812">Transmembrane</keyword>
<dbReference type="KEGG" id="lrug:AB8B22_09125"/>
<evidence type="ECO:0000256" key="3">
    <source>
        <dbReference type="ARBA" id="ARBA00023295"/>
    </source>
</evidence>
<dbReference type="Pfam" id="PF01183">
    <property type="entry name" value="Glyco_hydro_25"/>
    <property type="match status" value="1"/>
</dbReference>
<evidence type="ECO:0000256" key="1">
    <source>
        <dbReference type="ARBA" id="ARBA00010646"/>
    </source>
</evidence>
<accession>A0AB39VGM8</accession>
<reference evidence="5" key="1">
    <citation type="submission" date="2024-07" db="EMBL/GenBank/DDBJ databases">
        <authorList>
            <person name="Li X.-J."/>
            <person name="Wang X."/>
        </authorList>
    </citation>
    <scope>NUCLEOTIDE SEQUENCE</scope>
    <source>
        <strain evidence="5">HSP-334</strain>
    </source>
</reference>
<dbReference type="InterPro" id="IPR002053">
    <property type="entry name" value="Glyco_hydro_25"/>
</dbReference>